<dbReference type="InterPro" id="IPR002656">
    <property type="entry name" value="Acyl_transf_3_dom"/>
</dbReference>
<dbReference type="RefSeq" id="WP_110757029.1">
    <property type="nucleotide sequence ID" value="NZ_PRLG01000009.1"/>
</dbReference>
<dbReference type="GO" id="GO:0000271">
    <property type="term" value="P:polysaccharide biosynthetic process"/>
    <property type="evidence" value="ECO:0007669"/>
    <property type="project" value="TreeGrafter"/>
</dbReference>
<feature type="transmembrane region" description="Helical" evidence="3">
    <location>
        <begin position="289"/>
        <end position="311"/>
    </location>
</feature>
<comment type="subcellular location">
    <subcellularLocation>
        <location evidence="1">Membrane</location>
    </subcellularLocation>
</comment>
<dbReference type="PANTHER" id="PTHR23028">
    <property type="entry name" value="ACETYLTRANSFERASE"/>
    <property type="match status" value="1"/>
</dbReference>
<feature type="transmembrane region" description="Helical" evidence="3">
    <location>
        <begin position="39"/>
        <end position="60"/>
    </location>
</feature>
<keyword evidence="5" id="KW-0012">Acyltransferase</keyword>
<evidence type="ECO:0000313" key="6">
    <source>
        <dbReference type="Proteomes" id="UP000247459"/>
    </source>
</evidence>
<protein>
    <submittedName>
        <fullName evidence="5">Acyltransferase 3</fullName>
    </submittedName>
</protein>
<dbReference type="Proteomes" id="UP000247459">
    <property type="component" value="Unassembled WGS sequence"/>
</dbReference>
<dbReference type="InterPro" id="IPR050879">
    <property type="entry name" value="Acyltransferase_3"/>
</dbReference>
<organism evidence="5 6">
    <name type="scientific">Paenibacillus illinoisensis</name>
    <dbReference type="NCBI Taxonomy" id="59845"/>
    <lineage>
        <taxon>Bacteria</taxon>
        <taxon>Bacillati</taxon>
        <taxon>Bacillota</taxon>
        <taxon>Bacilli</taxon>
        <taxon>Bacillales</taxon>
        <taxon>Paenibacillaceae</taxon>
        <taxon>Paenibacillus</taxon>
    </lineage>
</organism>
<feature type="transmembrane region" description="Helical" evidence="3">
    <location>
        <begin position="111"/>
        <end position="128"/>
    </location>
</feature>
<dbReference type="EMBL" id="PRLG01000009">
    <property type="protein sequence ID" value="PYY30319.1"/>
    <property type="molecule type" value="Genomic_DNA"/>
</dbReference>
<gene>
    <name evidence="5" type="ORF">PIL02S_01314</name>
</gene>
<proteinExistence type="inferred from homology"/>
<feature type="transmembrane region" description="Helical" evidence="3">
    <location>
        <begin position="12"/>
        <end position="33"/>
    </location>
</feature>
<name>A0A2W0CHI5_9BACL</name>
<feature type="transmembrane region" description="Helical" evidence="3">
    <location>
        <begin position="140"/>
        <end position="159"/>
    </location>
</feature>
<feature type="domain" description="Acyltransferase 3" evidence="4">
    <location>
        <begin position="5"/>
        <end position="307"/>
    </location>
</feature>
<keyword evidence="5" id="KW-0808">Transferase</keyword>
<comment type="caution">
    <text evidence="5">The sequence shown here is derived from an EMBL/GenBank/DDBJ whole genome shotgun (WGS) entry which is preliminary data.</text>
</comment>
<keyword evidence="3" id="KW-1133">Transmembrane helix</keyword>
<sequence>MSKNHTIHGLRGLCALMVFVGHVISMSINGGYLTMNEHATLVLAEIGVDVFFMISGYLIVQSLVKHGKIGQFVYNRIIRIYPVYLPLLVIMFVAGPVIQFDWLANLTASEYILNFIYGLFMLPGVFPLEEAVRNARTLSYEFAFYLVSVIFFVSLKPLNNKYMKWFLIILGLAITLAVVIRMPRALFFLTGVLAYYASEKFNFLPSKLHSLLALVIIYLATYFGDIYFSIIFGVYFFYLIIKEHGVLSNVLSTRFFQYFGTISYSFYLLHPFALFPFQRVMARFNLPDYVSVSITFVAGLIIATLISHISYEVIENRFTNRYLKRKKRPITPHVPTPAPQTTPVS</sequence>
<comment type="similarity">
    <text evidence="2">Belongs to the acyltransferase 3 family.</text>
</comment>
<evidence type="ECO:0000256" key="3">
    <source>
        <dbReference type="SAM" id="Phobius"/>
    </source>
</evidence>
<keyword evidence="3" id="KW-0472">Membrane</keyword>
<reference evidence="5 6" key="1">
    <citation type="submission" date="2018-01" db="EMBL/GenBank/DDBJ databases">
        <title>Genome sequence of the PGP bacterium Paenibacillus illinoisensis E3.</title>
        <authorList>
            <person name="Rolli E."/>
            <person name="Marasco R."/>
            <person name="Bessem C."/>
            <person name="Michoud G."/>
            <person name="Gaiarsa S."/>
            <person name="Borin S."/>
            <person name="Daffonchio D."/>
        </authorList>
    </citation>
    <scope>NUCLEOTIDE SEQUENCE [LARGE SCALE GENOMIC DNA]</scope>
    <source>
        <strain evidence="5 6">E3</strain>
    </source>
</reference>
<dbReference type="Pfam" id="PF01757">
    <property type="entry name" value="Acyl_transf_3"/>
    <property type="match status" value="1"/>
</dbReference>
<dbReference type="GO" id="GO:0016747">
    <property type="term" value="F:acyltransferase activity, transferring groups other than amino-acyl groups"/>
    <property type="evidence" value="ECO:0007669"/>
    <property type="project" value="InterPro"/>
</dbReference>
<evidence type="ECO:0000256" key="1">
    <source>
        <dbReference type="ARBA" id="ARBA00004370"/>
    </source>
</evidence>
<dbReference type="PANTHER" id="PTHR23028:SF53">
    <property type="entry name" value="ACYL_TRANSF_3 DOMAIN-CONTAINING PROTEIN"/>
    <property type="match status" value="1"/>
</dbReference>
<evidence type="ECO:0000259" key="4">
    <source>
        <dbReference type="Pfam" id="PF01757"/>
    </source>
</evidence>
<feature type="transmembrane region" description="Helical" evidence="3">
    <location>
        <begin position="81"/>
        <end position="99"/>
    </location>
</feature>
<evidence type="ECO:0000256" key="2">
    <source>
        <dbReference type="ARBA" id="ARBA00007400"/>
    </source>
</evidence>
<dbReference type="GO" id="GO:0016020">
    <property type="term" value="C:membrane"/>
    <property type="evidence" value="ECO:0007669"/>
    <property type="project" value="TreeGrafter"/>
</dbReference>
<feature type="transmembrane region" description="Helical" evidence="3">
    <location>
        <begin position="165"/>
        <end position="198"/>
    </location>
</feature>
<dbReference type="OrthoDB" id="290051at2"/>
<keyword evidence="3" id="KW-0812">Transmembrane</keyword>
<feature type="transmembrane region" description="Helical" evidence="3">
    <location>
        <begin position="258"/>
        <end position="277"/>
    </location>
</feature>
<accession>A0A2W0CHI5</accession>
<feature type="transmembrane region" description="Helical" evidence="3">
    <location>
        <begin position="210"/>
        <end position="238"/>
    </location>
</feature>
<dbReference type="AlphaFoldDB" id="A0A2W0CHI5"/>
<evidence type="ECO:0000313" key="5">
    <source>
        <dbReference type="EMBL" id="PYY30319.1"/>
    </source>
</evidence>